<sequence>MNDQLLSVAQQFSGLPIDSLIGGPLLAAAKANANMAYTQTQFLLDTCFNQDATSKNYTPIIINMELQNNVITPGDPTATPPTETTVTPFTTIFNLPILTIIPLNSLAVDNVDIDFEMEVKSSFSQDTQQDTSKETKGEGGFEAKAGWGPFSVTIHGSVSYDSKESSSDSTHYEKSNSAKYSVKVHAGQLPLPKGVLTIIDAYSKNITPIQVPAKDK</sequence>
<dbReference type="STRING" id="59733.SAMN05421769_1243"/>
<dbReference type="OrthoDB" id="1043330at2"/>
<reference evidence="3" key="1">
    <citation type="submission" date="2016-12" db="EMBL/GenBank/DDBJ databases">
        <authorList>
            <person name="Varghese N."/>
            <person name="Submissions S."/>
        </authorList>
    </citation>
    <scope>NUCLEOTIDE SEQUENCE [LARGE SCALE GENOMIC DNA]</scope>
    <source>
        <strain evidence="3">DSM 16779</strain>
    </source>
</reference>
<proteinExistence type="predicted"/>
<name>A0A1N6FEK0_9FLAO</name>
<keyword evidence="3" id="KW-1185">Reference proteome</keyword>
<dbReference type="InterPro" id="IPR024510">
    <property type="entry name" value="DUF2589"/>
</dbReference>
<dbReference type="Proteomes" id="UP000184782">
    <property type="component" value="Unassembled WGS sequence"/>
</dbReference>
<evidence type="ECO:0000313" key="3">
    <source>
        <dbReference type="Proteomes" id="UP000184782"/>
    </source>
</evidence>
<dbReference type="AlphaFoldDB" id="A0A1N6FEK0"/>
<dbReference type="RefSeq" id="WP_074229419.1">
    <property type="nucleotide sequence ID" value="NZ_CP142423.1"/>
</dbReference>
<feature type="compositionally biased region" description="Basic and acidic residues" evidence="1">
    <location>
        <begin position="131"/>
        <end position="141"/>
    </location>
</feature>
<gene>
    <name evidence="2" type="ORF">SAMN05421769_1243</name>
</gene>
<feature type="region of interest" description="Disordered" evidence="1">
    <location>
        <begin position="122"/>
        <end position="144"/>
    </location>
</feature>
<dbReference type="Pfam" id="PF11655">
    <property type="entry name" value="DUF2589"/>
    <property type="match status" value="1"/>
</dbReference>
<accession>A0A1N6FEK0</accession>
<dbReference type="EMBL" id="FSRQ01000001">
    <property type="protein sequence ID" value="SIN93708.1"/>
    <property type="molecule type" value="Genomic_DNA"/>
</dbReference>
<evidence type="ECO:0008006" key="4">
    <source>
        <dbReference type="Google" id="ProtNLM"/>
    </source>
</evidence>
<protein>
    <recommendedName>
        <fullName evidence="4">DUF2589 domain-containing protein</fullName>
    </recommendedName>
</protein>
<evidence type="ECO:0000256" key="1">
    <source>
        <dbReference type="SAM" id="MobiDB-lite"/>
    </source>
</evidence>
<organism evidence="2 3">
    <name type="scientific">Chryseobacterium scophthalmum</name>
    <dbReference type="NCBI Taxonomy" id="59733"/>
    <lineage>
        <taxon>Bacteria</taxon>
        <taxon>Pseudomonadati</taxon>
        <taxon>Bacteroidota</taxon>
        <taxon>Flavobacteriia</taxon>
        <taxon>Flavobacteriales</taxon>
        <taxon>Weeksellaceae</taxon>
        <taxon>Chryseobacterium group</taxon>
        <taxon>Chryseobacterium</taxon>
    </lineage>
</organism>
<evidence type="ECO:0000313" key="2">
    <source>
        <dbReference type="EMBL" id="SIN93708.1"/>
    </source>
</evidence>